<protein>
    <submittedName>
        <fullName evidence="1">Uncharacterized protein</fullName>
    </submittedName>
</protein>
<reference evidence="1" key="1">
    <citation type="submission" date="2017-02" db="EMBL/GenBank/DDBJ databases">
        <title>Shigella draft genomes.</title>
        <authorList>
            <person name="Weis A.M."/>
            <person name="Weimer B.C."/>
            <person name="Gilpin B."/>
        </authorList>
    </citation>
    <scope>NUCLEOTIDE SEQUENCE [LARGE SCALE GENOMIC DNA]</scope>
    <source>
        <strain evidence="1">BCW_4868</strain>
    </source>
</reference>
<organism evidence="1">
    <name type="scientific">Shigella boydii</name>
    <dbReference type="NCBI Taxonomy" id="621"/>
    <lineage>
        <taxon>Bacteria</taxon>
        <taxon>Pseudomonadati</taxon>
        <taxon>Pseudomonadota</taxon>
        <taxon>Gammaproteobacteria</taxon>
        <taxon>Enterobacterales</taxon>
        <taxon>Enterobacteriaceae</taxon>
        <taxon>Shigella</taxon>
    </lineage>
</organism>
<gene>
    <name evidence="1" type="ORF">AJR17_009045</name>
</gene>
<sequence length="62" mass="7329">MPCWKEGFDQFRKSSHCVKNSYISLYNYLFRNRILVSLWSTAYLPYYVVPATLMSGKSQLIL</sequence>
<dbReference type="AlphaFoldDB" id="A0A1S9JH85"/>
<proteinExistence type="predicted"/>
<comment type="caution">
    <text evidence="1">The sequence shown here is derived from an EMBL/GenBank/DDBJ whole genome shotgun (WGS) entry which is preliminary data.</text>
</comment>
<evidence type="ECO:0000313" key="1">
    <source>
        <dbReference type="EMBL" id="OOO82173.1"/>
    </source>
</evidence>
<dbReference type="Proteomes" id="UP000868349">
    <property type="component" value="Unassembled WGS sequence"/>
</dbReference>
<accession>A0A1S9JH85</accession>
<name>A0A1S9JH85_SHIBO</name>
<dbReference type="EMBL" id="MSJS02000029">
    <property type="protein sequence ID" value="OOO82173.1"/>
    <property type="molecule type" value="Genomic_DNA"/>
</dbReference>